<dbReference type="RefSeq" id="WP_121171503.1">
    <property type="nucleotide sequence ID" value="NZ_RBIN01000002.1"/>
</dbReference>
<dbReference type="InterPro" id="IPR000639">
    <property type="entry name" value="Epox_hydrolase-like"/>
</dbReference>
<dbReference type="SUPFAM" id="SSF53474">
    <property type="entry name" value="alpha/beta-Hydrolases"/>
    <property type="match status" value="1"/>
</dbReference>
<dbReference type="Pfam" id="PF12697">
    <property type="entry name" value="Abhydrolase_6"/>
    <property type="match status" value="1"/>
</dbReference>
<feature type="domain" description="AB hydrolase-1" evidence="1">
    <location>
        <begin position="63"/>
        <end position="305"/>
    </location>
</feature>
<dbReference type="PRINTS" id="PR00111">
    <property type="entry name" value="ABHYDROLASE"/>
</dbReference>
<dbReference type="PANTHER" id="PTHR43798">
    <property type="entry name" value="MONOACYLGLYCEROL LIPASE"/>
    <property type="match status" value="1"/>
</dbReference>
<organism evidence="2 3">
    <name type="scientific">Kushneria sinocarnis</name>
    <dbReference type="NCBI Taxonomy" id="595502"/>
    <lineage>
        <taxon>Bacteria</taxon>
        <taxon>Pseudomonadati</taxon>
        <taxon>Pseudomonadota</taxon>
        <taxon>Gammaproteobacteria</taxon>
        <taxon>Oceanospirillales</taxon>
        <taxon>Halomonadaceae</taxon>
        <taxon>Kushneria</taxon>
    </lineage>
</organism>
<protein>
    <submittedName>
        <fullName evidence="2">Pimeloyl-ACP methyl ester carboxylesterase</fullName>
    </submittedName>
</protein>
<comment type="caution">
    <text evidence="2">The sequence shown here is derived from an EMBL/GenBank/DDBJ whole genome shotgun (WGS) entry which is preliminary data.</text>
</comment>
<gene>
    <name evidence="2" type="ORF">C7446_0811</name>
</gene>
<accession>A0A420WZU1</accession>
<dbReference type="AlphaFoldDB" id="A0A420WZU1"/>
<name>A0A420WZU1_9GAMM</name>
<dbReference type="EMBL" id="RBIN01000002">
    <property type="protein sequence ID" value="RKR06812.1"/>
    <property type="molecule type" value="Genomic_DNA"/>
</dbReference>
<dbReference type="PANTHER" id="PTHR43798:SF33">
    <property type="entry name" value="HYDROLASE, PUTATIVE (AFU_ORTHOLOGUE AFUA_2G14860)-RELATED"/>
    <property type="match status" value="1"/>
</dbReference>
<dbReference type="InterPro" id="IPR050266">
    <property type="entry name" value="AB_hydrolase_sf"/>
</dbReference>
<proteinExistence type="predicted"/>
<dbReference type="Gene3D" id="3.40.50.1820">
    <property type="entry name" value="alpha/beta hydrolase"/>
    <property type="match status" value="1"/>
</dbReference>
<dbReference type="InterPro" id="IPR000073">
    <property type="entry name" value="AB_hydrolase_1"/>
</dbReference>
<dbReference type="PRINTS" id="PR00412">
    <property type="entry name" value="EPOXHYDRLASE"/>
</dbReference>
<dbReference type="OrthoDB" id="9780765at2"/>
<keyword evidence="3" id="KW-1185">Reference proteome</keyword>
<evidence type="ECO:0000259" key="1">
    <source>
        <dbReference type="Pfam" id="PF12697"/>
    </source>
</evidence>
<dbReference type="GO" id="GO:0003824">
    <property type="term" value="F:catalytic activity"/>
    <property type="evidence" value="ECO:0007669"/>
    <property type="project" value="InterPro"/>
</dbReference>
<dbReference type="Proteomes" id="UP000281975">
    <property type="component" value="Unassembled WGS sequence"/>
</dbReference>
<evidence type="ECO:0000313" key="2">
    <source>
        <dbReference type="EMBL" id="RKR06812.1"/>
    </source>
</evidence>
<reference evidence="2 3" key="1">
    <citation type="submission" date="2018-10" db="EMBL/GenBank/DDBJ databases">
        <title>Genomic Encyclopedia of Type Strains, Phase IV (KMG-IV): sequencing the most valuable type-strain genomes for metagenomic binning, comparative biology and taxonomic classification.</title>
        <authorList>
            <person name="Goeker M."/>
        </authorList>
    </citation>
    <scope>NUCLEOTIDE SEQUENCE [LARGE SCALE GENOMIC DNA]</scope>
    <source>
        <strain evidence="2 3">DSM 23229</strain>
    </source>
</reference>
<sequence>MHDLSRQLRRMLGGAIRLKVPDLQLEQIERDWRYPESHHLALANGIRLHYRDSHPRDRRRPVLILLHGMLVDSEVWSPLWSRLAEHYRLVAIDLPGHGLTMAPASFPATIEAQVSTLHAALGQLGIERCSLAGSSMGGLLAWSLALAAPERIERLILIGAAGWADERSETRRIERRMQLLGAAPLRPLLRYFDPAGIVTASLQESLAPHEPSAALIERHHQLARLPGHRDILLNLARHWRSRPLADPRKLQHLSLPVLIIAGDNDALIPLEHAHRFHRAMPNARLVVLAGSGHLPMLTMPDRVAAEIDDCLQRDR</sequence>
<dbReference type="InterPro" id="IPR029058">
    <property type="entry name" value="AB_hydrolase_fold"/>
</dbReference>
<dbReference type="GO" id="GO:0016020">
    <property type="term" value="C:membrane"/>
    <property type="evidence" value="ECO:0007669"/>
    <property type="project" value="TreeGrafter"/>
</dbReference>
<evidence type="ECO:0000313" key="3">
    <source>
        <dbReference type="Proteomes" id="UP000281975"/>
    </source>
</evidence>